<feature type="transmembrane region" description="Helical" evidence="7">
    <location>
        <begin position="122"/>
        <end position="142"/>
    </location>
</feature>
<feature type="transmembrane region" description="Helical" evidence="7">
    <location>
        <begin position="88"/>
        <end position="110"/>
    </location>
</feature>
<keyword evidence="5 7" id="KW-1133">Transmembrane helix</keyword>
<organism evidence="8 9">
    <name type="scientific">Monoraphidium neglectum</name>
    <dbReference type="NCBI Taxonomy" id="145388"/>
    <lineage>
        <taxon>Eukaryota</taxon>
        <taxon>Viridiplantae</taxon>
        <taxon>Chlorophyta</taxon>
        <taxon>core chlorophytes</taxon>
        <taxon>Chlorophyceae</taxon>
        <taxon>CS clade</taxon>
        <taxon>Sphaeropleales</taxon>
        <taxon>Selenastraceae</taxon>
        <taxon>Monoraphidium</taxon>
    </lineage>
</organism>
<dbReference type="KEGG" id="mng:MNEG_9406"/>
<evidence type="ECO:0000256" key="3">
    <source>
        <dbReference type="ARBA" id="ARBA00022692"/>
    </source>
</evidence>
<protein>
    <submittedName>
        <fullName evidence="8">Putative Cystinosin like protein</fullName>
    </submittedName>
</protein>
<dbReference type="Pfam" id="PF04193">
    <property type="entry name" value="PQ-loop"/>
    <property type="match status" value="1"/>
</dbReference>
<evidence type="ECO:0000256" key="4">
    <source>
        <dbReference type="ARBA" id="ARBA00022737"/>
    </source>
</evidence>
<dbReference type="Proteomes" id="UP000054498">
    <property type="component" value="Unassembled WGS sequence"/>
</dbReference>
<name>A0A0D2KSQ2_9CHLO</name>
<dbReference type="PANTHER" id="PTHR13131">
    <property type="entry name" value="CYSTINOSIN"/>
    <property type="match status" value="1"/>
</dbReference>
<dbReference type="GO" id="GO:0015184">
    <property type="term" value="F:L-cystine transmembrane transporter activity"/>
    <property type="evidence" value="ECO:0007669"/>
    <property type="project" value="TreeGrafter"/>
</dbReference>
<evidence type="ECO:0000256" key="2">
    <source>
        <dbReference type="ARBA" id="ARBA00022448"/>
    </source>
</evidence>
<keyword evidence="3 7" id="KW-0812">Transmembrane</keyword>
<keyword evidence="9" id="KW-1185">Reference proteome</keyword>
<dbReference type="GO" id="GO:0005774">
    <property type="term" value="C:vacuolar membrane"/>
    <property type="evidence" value="ECO:0007669"/>
    <property type="project" value="TreeGrafter"/>
</dbReference>
<dbReference type="SMART" id="SM00679">
    <property type="entry name" value="CTNS"/>
    <property type="match status" value="1"/>
</dbReference>
<evidence type="ECO:0000313" key="9">
    <source>
        <dbReference type="Proteomes" id="UP000054498"/>
    </source>
</evidence>
<sequence length="206" mass="22499">MAFECPPAKPRRPVALGPLGPADASVAAAAAAAAGAVEGRQLGTTDFCQYAVELNDVVFSLHALTMTLITALQCCIYPRGKQRVHRLVALFILGSVGSAVGYAAAIWAGWGVGWRLQEFVKWVWWLYYLSFIKMIVTVSKYIPQVVYNCRRKSTQGWSIMNILLDFMGGVLSLGQQLITCWRAGTWAPITTNPVKLGALVFSRFGP</sequence>
<keyword evidence="6 7" id="KW-0472">Membrane</keyword>
<dbReference type="EMBL" id="KK102142">
    <property type="protein sequence ID" value="KIY98558.1"/>
    <property type="molecule type" value="Genomic_DNA"/>
</dbReference>
<dbReference type="InterPro" id="IPR006603">
    <property type="entry name" value="PQ-loop_rpt"/>
</dbReference>
<keyword evidence="2" id="KW-0813">Transport</keyword>
<proteinExistence type="predicted"/>
<dbReference type="OrthoDB" id="535086at2759"/>
<reference evidence="8 9" key="1">
    <citation type="journal article" date="2013" name="BMC Genomics">
        <title>Reconstruction of the lipid metabolism for the microalga Monoraphidium neglectum from its genome sequence reveals characteristics suitable for biofuel production.</title>
        <authorList>
            <person name="Bogen C."/>
            <person name="Al-Dilaimi A."/>
            <person name="Albersmeier A."/>
            <person name="Wichmann J."/>
            <person name="Grundmann M."/>
            <person name="Rupp O."/>
            <person name="Lauersen K.J."/>
            <person name="Blifernez-Klassen O."/>
            <person name="Kalinowski J."/>
            <person name="Goesmann A."/>
            <person name="Mussgnug J.H."/>
            <person name="Kruse O."/>
        </authorList>
    </citation>
    <scope>NUCLEOTIDE SEQUENCE [LARGE SCALE GENOMIC DNA]</scope>
    <source>
        <strain evidence="8 9">SAG 48.87</strain>
    </source>
</reference>
<dbReference type="AlphaFoldDB" id="A0A0D2KSQ2"/>
<evidence type="ECO:0000256" key="6">
    <source>
        <dbReference type="ARBA" id="ARBA00023136"/>
    </source>
</evidence>
<evidence type="ECO:0000256" key="1">
    <source>
        <dbReference type="ARBA" id="ARBA00004127"/>
    </source>
</evidence>
<keyword evidence="4" id="KW-0677">Repeat</keyword>
<dbReference type="GO" id="GO:0012505">
    <property type="term" value="C:endomembrane system"/>
    <property type="evidence" value="ECO:0007669"/>
    <property type="project" value="UniProtKB-SubCell"/>
</dbReference>
<dbReference type="InterPro" id="IPR005282">
    <property type="entry name" value="LC_transporter"/>
</dbReference>
<evidence type="ECO:0000256" key="7">
    <source>
        <dbReference type="SAM" id="Phobius"/>
    </source>
</evidence>
<evidence type="ECO:0000313" key="8">
    <source>
        <dbReference type="EMBL" id="KIY98558.1"/>
    </source>
</evidence>
<gene>
    <name evidence="8" type="ORF">MNEG_9406</name>
</gene>
<comment type="subcellular location">
    <subcellularLocation>
        <location evidence="1">Endomembrane system</location>
        <topology evidence="1">Multi-pass membrane protein</topology>
    </subcellularLocation>
</comment>
<dbReference type="GeneID" id="25742281"/>
<dbReference type="PANTHER" id="PTHR13131:SF5">
    <property type="entry name" value="CYSTINOSIN"/>
    <property type="match status" value="1"/>
</dbReference>
<feature type="transmembrane region" description="Helical" evidence="7">
    <location>
        <begin position="57"/>
        <end position="76"/>
    </location>
</feature>
<accession>A0A0D2KSQ2</accession>
<evidence type="ECO:0000256" key="5">
    <source>
        <dbReference type="ARBA" id="ARBA00022989"/>
    </source>
</evidence>
<dbReference type="RefSeq" id="XP_013897578.1">
    <property type="nucleotide sequence ID" value="XM_014042124.1"/>
</dbReference>